<dbReference type="Gene3D" id="3.40.50.12470">
    <property type="match status" value="1"/>
</dbReference>
<dbReference type="InterPro" id="IPR011603">
    <property type="entry name" value="2oxoglutarate_DH_E1"/>
</dbReference>
<dbReference type="Pfam" id="PF00676">
    <property type="entry name" value="E1_dh"/>
    <property type="match status" value="1"/>
</dbReference>
<dbReference type="InterPro" id="IPR001017">
    <property type="entry name" value="DH_E1"/>
</dbReference>
<dbReference type="GO" id="GO:0045252">
    <property type="term" value="C:oxoglutarate dehydrogenase complex"/>
    <property type="evidence" value="ECO:0007669"/>
    <property type="project" value="TreeGrafter"/>
</dbReference>
<dbReference type="NCBIfam" id="NF006914">
    <property type="entry name" value="PRK09404.1"/>
    <property type="match status" value="1"/>
</dbReference>
<evidence type="ECO:0000256" key="1">
    <source>
        <dbReference type="ARBA" id="ARBA00001964"/>
    </source>
</evidence>
<keyword evidence="8" id="KW-1185">Reference proteome</keyword>
<evidence type="ECO:0000256" key="5">
    <source>
        <dbReference type="ARBA" id="ARBA00023052"/>
    </source>
</evidence>
<feature type="domain" description="Transketolase-like pyrimidine-binding" evidence="6">
    <location>
        <begin position="239"/>
        <end position="434"/>
    </location>
</feature>
<comment type="function">
    <text evidence="2">E1 component of the 2-oxoglutarate dehydrogenase (OGDH) complex which catalyzes the decarboxylation of 2-oxoglutarate, the first step in the conversion of 2-oxoglutarate to succinyl-CoA and CO(2).</text>
</comment>
<dbReference type="RefSeq" id="WP_185751030.1">
    <property type="nucleotide sequence ID" value="NZ_CP012839.1"/>
</dbReference>
<evidence type="ECO:0000259" key="6">
    <source>
        <dbReference type="SMART" id="SM00861"/>
    </source>
</evidence>
<proteinExistence type="predicted"/>
<dbReference type="GO" id="GO:0004591">
    <property type="term" value="F:oxoglutarate dehydrogenase (succinyl-transferring) activity"/>
    <property type="evidence" value="ECO:0007669"/>
    <property type="project" value="UniProtKB-EC"/>
</dbReference>
<accession>A0A1V0HKJ0</accession>
<sequence>MPITIHGDASVVGQGIVQETINLYKIDGYSVGGTIRIVLNNQIGFTISKERFLRSSRYCTDIFKFTQFPIFHVNADDIEAVMFSSRIALDFREKFRKDVVVELIGYRRRGHSEIDDPKVTQPVMYHIIEQHETSRSIYSKSLIKNDIITHEDVEDMIGSYRRKLKENSFSSYGINFINDVEHPTDFKNLKIRSNSIIGVKNLQKTLQEISSVPKNFMLHPMVDKILQNRSRIATKESLCDWATSEILAYSTLLQLGFDVRISGEDVSRGTFFQRNFRIYDQIDGKEYFSIEKISNCIGTINVWDSVLSEESTLAFEYGYSLVHNGSLTVWEAQFGDFSNVAQVVIDQFISSGNKKWGIESNLVIFLPHGYEGQGPDHSSARVERYLQLCAEKNMKIFVPSDPSQIYHALLEHCCIDRDQRCPLIVFSPKSLLRHPDCLVGLKELACGRFRKVIGEDEKYSISKKIQRVILCCGKIYYELLEERNVSIKKINKTIAIIRIEQLYPFPNEELKQEIQKYPCVVDFIWCQEEPKNQGAWNYIKEYIKKVIPSYANLSYFGRSELSTSVEGDRVRYRLKQKHIVQSALTG</sequence>
<dbReference type="InterPro" id="IPR042179">
    <property type="entry name" value="KGD_C_sf"/>
</dbReference>
<dbReference type="Gene3D" id="3.40.50.970">
    <property type="match status" value="1"/>
</dbReference>
<dbReference type="KEGG" id="rped:AOQ87_01620"/>
<keyword evidence="5" id="KW-0786">Thiamine pyrophosphate</keyword>
<dbReference type="PANTHER" id="PTHR23152:SF4">
    <property type="entry name" value="2-OXOADIPATE DEHYDROGENASE COMPLEX COMPONENT E1"/>
    <property type="match status" value="1"/>
</dbReference>
<dbReference type="InterPro" id="IPR029061">
    <property type="entry name" value="THDP-binding"/>
</dbReference>
<evidence type="ECO:0000256" key="3">
    <source>
        <dbReference type="ARBA" id="ARBA00012280"/>
    </source>
</evidence>
<evidence type="ECO:0000313" key="7">
    <source>
        <dbReference type="EMBL" id="ARC53357.1"/>
    </source>
</evidence>
<reference evidence="7 8" key="1">
    <citation type="submission" date="2015-10" db="EMBL/GenBank/DDBJ databases">
        <title>Survey of human and primate louse endosymbionts.</title>
        <authorList>
            <person name="Boyd B.M."/>
        </authorList>
    </citation>
    <scope>NUCLEOTIDE SEQUENCE [LARGE SCALE GENOMIC DNA]</scope>
    <source>
        <strain evidence="7 8">PTSK</strain>
    </source>
</reference>
<comment type="cofactor">
    <cofactor evidence="1">
        <name>thiamine diphosphate</name>
        <dbReference type="ChEBI" id="CHEBI:58937"/>
    </cofactor>
</comment>
<evidence type="ECO:0000256" key="4">
    <source>
        <dbReference type="ARBA" id="ARBA00023002"/>
    </source>
</evidence>
<name>A0A1V0HKJ0_9ENTR</name>
<dbReference type="InterPro" id="IPR031717">
    <property type="entry name" value="ODO-1/KGD_C"/>
</dbReference>
<dbReference type="STRING" id="428411.AOQ87_01620"/>
<gene>
    <name evidence="7" type="ORF">AOQ87_01620</name>
</gene>
<dbReference type="EC" id="1.2.4.2" evidence="3"/>
<dbReference type="PANTHER" id="PTHR23152">
    <property type="entry name" value="2-OXOGLUTARATE DEHYDROGENASE"/>
    <property type="match status" value="1"/>
</dbReference>
<dbReference type="SUPFAM" id="SSF52518">
    <property type="entry name" value="Thiamin diphosphate-binding fold (THDP-binding)"/>
    <property type="match status" value="2"/>
</dbReference>
<dbReference type="AlphaFoldDB" id="A0A1V0HKJ0"/>
<dbReference type="EMBL" id="CP012839">
    <property type="protein sequence ID" value="ARC53357.1"/>
    <property type="molecule type" value="Genomic_DNA"/>
</dbReference>
<dbReference type="Gene3D" id="3.40.50.11610">
    <property type="entry name" value="Multifunctional 2-oxoglutarate metabolism enzyme, C-terminal domain"/>
    <property type="match status" value="1"/>
</dbReference>
<organism evidence="7 8">
    <name type="scientific">Candidatus Riesia pediculischaeffi</name>
    <dbReference type="NCBI Taxonomy" id="428411"/>
    <lineage>
        <taxon>Bacteria</taxon>
        <taxon>Pseudomonadati</taxon>
        <taxon>Pseudomonadota</taxon>
        <taxon>Gammaproteobacteria</taxon>
        <taxon>Enterobacterales</taxon>
        <taxon>Enterobacteriaceae</taxon>
        <taxon>Candidatus Riesia</taxon>
    </lineage>
</organism>
<dbReference type="Pfam" id="PF16870">
    <property type="entry name" value="OxoGdeHyase_C"/>
    <property type="match status" value="1"/>
</dbReference>
<dbReference type="SMART" id="SM00861">
    <property type="entry name" value="Transket_pyr"/>
    <property type="match status" value="1"/>
</dbReference>
<dbReference type="GO" id="GO:0006099">
    <property type="term" value="P:tricarboxylic acid cycle"/>
    <property type="evidence" value="ECO:0007669"/>
    <property type="project" value="TreeGrafter"/>
</dbReference>
<dbReference type="Proteomes" id="UP000242793">
    <property type="component" value="Chromosome"/>
</dbReference>
<dbReference type="InterPro" id="IPR005475">
    <property type="entry name" value="Transketolase-like_Pyr-bd"/>
</dbReference>
<evidence type="ECO:0000313" key="8">
    <source>
        <dbReference type="Proteomes" id="UP000242793"/>
    </source>
</evidence>
<dbReference type="Pfam" id="PF02779">
    <property type="entry name" value="Transket_pyr"/>
    <property type="match status" value="1"/>
</dbReference>
<evidence type="ECO:0000256" key="2">
    <source>
        <dbReference type="ARBA" id="ARBA00003906"/>
    </source>
</evidence>
<keyword evidence="4" id="KW-0560">Oxidoreductase</keyword>
<dbReference type="GO" id="GO:0005829">
    <property type="term" value="C:cytosol"/>
    <property type="evidence" value="ECO:0007669"/>
    <property type="project" value="TreeGrafter"/>
</dbReference>
<dbReference type="GO" id="GO:0030976">
    <property type="term" value="F:thiamine pyrophosphate binding"/>
    <property type="evidence" value="ECO:0007669"/>
    <property type="project" value="InterPro"/>
</dbReference>
<protein>
    <recommendedName>
        <fullName evidence="3">oxoglutarate dehydrogenase (succinyl-transferring)</fullName>
        <ecNumber evidence="3">1.2.4.2</ecNumber>
    </recommendedName>
</protein>